<dbReference type="Pfam" id="PF00085">
    <property type="entry name" value="Thioredoxin"/>
    <property type="match status" value="1"/>
</dbReference>
<dbReference type="SUPFAM" id="SSF52833">
    <property type="entry name" value="Thioredoxin-like"/>
    <property type="match status" value="1"/>
</dbReference>
<dbReference type="InterPro" id="IPR013766">
    <property type="entry name" value="Thioredoxin_domain"/>
</dbReference>
<organism evidence="2 3">
    <name type="scientific">Candidatus Gallimonas intestinigallinarum</name>
    <dbReference type="NCBI Taxonomy" id="2838604"/>
    <lineage>
        <taxon>Bacteria</taxon>
        <taxon>Bacillati</taxon>
        <taxon>Bacillota</taxon>
        <taxon>Clostridia</taxon>
        <taxon>Candidatus Gallimonas</taxon>
    </lineage>
</organism>
<sequence length="90" mass="9771">MSKFSLLEVSGESCANCYTLLPVVRKLAGERGIGVEHLEVTPENAARVQALAVDRVPTLIVFKDGAEVARCTGFQPEEILSLWLDAKLEA</sequence>
<dbReference type="AlphaFoldDB" id="A0A9D2IVA7"/>
<protein>
    <submittedName>
        <fullName evidence="2">Thioredoxin family protein</fullName>
    </submittedName>
</protein>
<accession>A0A9D2IVA7</accession>
<gene>
    <name evidence="2" type="ORF">H9812_03735</name>
</gene>
<evidence type="ECO:0000313" key="3">
    <source>
        <dbReference type="Proteomes" id="UP000824044"/>
    </source>
</evidence>
<dbReference type="Gene3D" id="3.40.30.10">
    <property type="entry name" value="Glutaredoxin"/>
    <property type="match status" value="1"/>
</dbReference>
<evidence type="ECO:0000259" key="1">
    <source>
        <dbReference type="Pfam" id="PF00085"/>
    </source>
</evidence>
<proteinExistence type="predicted"/>
<dbReference type="Proteomes" id="UP000824044">
    <property type="component" value="Unassembled WGS sequence"/>
</dbReference>
<feature type="domain" description="Thioredoxin" evidence="1">
    <location>
        <begin position="3"/>
        <end position="84"/>
    </location>
</feature>
<dbReference type="InterPro" id="IPR036249">
    <property type="entry name" value="Thioredoxin-like_sf"/>
</dbReference>
<reference evidence="2" key="2">
    <citation type="submission" date="2021-04" db="EMBL/GenBank/DDBJ databases">
        <authorList>
            <person name="Gilroy R."/>
        </authorList>
    </citation>
    <scope>NUCLEOTIDE SEQUENCE</scope>
    <source>
        <strain evidence="2">CHK33-5263</strain>
    </source>
</reference>
<reference evidence="2" key="1">
    <citation type="journal article" date="2021" name="PeerJ">
        <title>Extensive microbial diversity within the chicken gut microbiome revealed by metagenomics and culture.</title>
        <authorList>
            <person name="Gilroy R."/>
            <person name="Ravi A."/>
            <person name="Getino M."/>
            <person name="Pursley I."/>
            <person name="Horton D.L."/>
            <person name="Alikhan N.F."/>
            <person name="Baker D."/>
            <person name="Gharbi K."/>
            <person name="Hall N."/>
            <person name="Watson M."/>
            <person name="Adriaenssens E.M."/>
            <person name="Foster-Nyarko E."/>
            <person name="Jarju S."/>
            <person name="Secka A."/>
            <person name="Antonio M."/>
            <person name="Oren A."/>
            <person name="Chaudhuri R.R."/>
            <person name="La Ragione R."/>
            <person name="Hildebrand F."/>
            <person name="Pallen M.J."/>
        </authorList>
    </citation>
    <scope>NUCLEOTIDE SEQUENCE</scope>
    <source>
        <strain evidence="2">CHK33-5263</strain>
    </source>
</reference>
<evidence type="ECO:0000313" key="2">
    <source>
        <dbReference type="EMBL" id="HIZ24571.1"/>
    </source>
</evidence>
<name>A0A9D2IVA7_9FIRM</name>
<dbReference type="EMBL" id="DXBS01000073">
    <property type="protein sequence ID" value="HIZ24571.1"/>
    <property type="molecule type" value="Genomic_DNA"/>
</dbReference>
<comment type="caution">
    <text evidence="2">The sequence shown here is derived from an EMBL/GenBank/DDBJ whole genome shotgun (WGS) entry which is preliminary data.</text>
</comment>
<dbReference type="CDD" id="cd02947">
    <property type="entry name" value="TRX_family"/>
    <property type="match status" value="1"/>
</dbReference>